<feature type="region of interest" description="Disordered" evidence="1">
    <location>
        <begin position="64"/>
        <end position="85"/>
    </location>
</feature>
<evidence type="ECO:0000313" key="3">
    <source>
        <dbReference type="EMBL" id="KAK4176544.1"/>
    </source>
</evidence>
<dbReference type="EMBL" id="MU866193">
    <property type="protein sequence ID" value="KAK4176544.1"/>
    <property type="molecule type" value="Genomic_DNA"/>
</dbReference>
<keyword evidence="2" id="KW-0812">Transmembrane</keyword>
<name>A0AAN7A7U4_9PEZI</name>
<dbReference type="Proteomes" id="UP001302321">
    <property type="component" value="Unassembled WGS sequence"/>
</dbReference>
<evidence type="ECO:0000256" key="1">
    <source>
        <dbReference type="SAM" id="MobiDB-lite"/>
    </source>
</evidence>
<reference evidence="3" key="2">
    <citation type="submission" date="2023-05" db="EMBL/GenBank/DDBJ databases">
        <authorList>
            <consortium name="Lawrence Berkeley National Laboratory"/>
            <person name="Steindorff A."/>
            <person name="Hensen N."/>
            <person name="Bonometti L."/>
            <person name="Westerberg I."/>
            <person name="Brannstrom I.O."/>
            <person name="Guillou S."/>
            <person name="Cros-Aarteil S."/>
            <person name="Calhoun S."/>
            <person name="Haridas S."/>
            <person name="Kuo A."/>
            <person name="Mondo S."/>
            <person name="Pangilinan J."/>
            <person name="Riley R."/>
            <person name="Labutti K."/>
            <person name="Andreopoulos B."/>
            <person name="Lipzen A."/>
            <person name="Chen C."/>
            <person name="Yanf M."/>
            <person name="Daum C."/>
            <person name="Ng V."/>
            <person name="Clum A."/>
            <person name="Ohm R."/>
            <person name="Martin F."/>
            <person name="Silar P."/>
            <person name="Natvig D."/>
            <person name="Lalanne C."/>
            <person name="Gautier V."/>
            <person name="Ament-Velasquez S.L."/>
            <person name="Kruys A."/>
            <person name="Hutchinson M.I."/>
            <person name="Powell A.J."/>
            <person name="Barry K."/>
            <person name="Miller A.N."/>
            <person name="Grigoriev I.V."/>
            <person name="Debuchy R."/>
            <person name="Gladieux P."/>
            <person name="Thoren M.H."/>
            <person name="Johannesson H."/>
        </authorList>
    </citation>
    <scope>NUCLEOTIDE SEQUENCE</scope>
    <source>
        <strain evidence="3">CBS 892.96</strain>
    </source>
</reference>
<dbReference type="AlphaFoldDB" id="A0AAN7A7U4"/>
<feature type="compositionally biased region" description="Polar residues" evidence="1">
    <location>
        <begin position="64"/>
        <end position="75"/>
    </location>
</feature>
<evidence type="ECO:0000256" key="2">
    <source>
        <dbReference type="SAM" id="Phobius"/>
    </source>
</evidence>
<comment type="caution">
    <text evidence="3">The sequence shown here is derived from an EMBL/GenBank/DDBJ whole genome shotgun (WGS) entry which is preliminary data.</text>
</comment>
<organism evidence="3 4">
    <name type="scientific">Triangularia setosa</name>
    <dbReference type="NCBI Taxonomy" id="2587417"/>
    <lineage>
        <taxon>Eukaryota</taxon>
        <taxon>Fungi</taxon>
        <taxon>Dikarya</taxon>
        <taxon>Ascomycota</taxon>
        <taxon>Pezizomycotina</taxon>
        <taxon>Sordariomycetes</taxon>
        <taxon>Sordariomycetidae</taxon>
        <taxon>Sordariales</taxon>
        <taxon>Podosporaceae</taxon>
        <taxon>Triangularia</taxon>
    </lineage>
</organism>
<sequence>MLTKSLTQRLSGVTQALTKRAVPRVIVPCTRTMQQLQVQQPPSSSSTAAAAAAVVQRRTVVSFQPNHNYPGNDQANDMGGPGGQESYPASMPYRRKIEYETFYGVLLAIALMCIAKLVQQNYDPKMNYVLVHDNTKGELDDVKYIPMPKTREQPVLFEVQEEVIIPVKKVDRVDKV</sequence>
<keyword evidence="2" id="KW-0472">Membrane</keyword>
<accession>A0AAN7A7U4</accession>
<reference evidence="3" key="1">
    <citation type="journal article" date="2023" name="Mol. Phylogenet. Evol.">
        <title>Genome-scale phylogeny and comparative genomics of the fungal order Sordariales.</title>
        <authorList>
            <person name="Hensen N."/>
            <person name="Bonometti L."/>
            <person name="Westerberg I."/>
            <person name="Brannstrom I.O."/>
            <person name="Guillou S."/>
            <person name="Cros-Aarteil S."/>
            <person name="Calhoun S."/>
            <person name="Haridas S."/>
            <person name="Kuo A."/>
            <person name="Mondo S."/>
            <person name="Pangilinan J."/>
            <person name="Riley R."/>
            <person name="LaButti K."/>
            <person name="Andreopoulos B."/>
            <person name="Lipzen A."/>
            <person name="Chen C."/>
            <person name="Yan M."/>
            <person name="Daum C."/>
            <person name="Ng V."/>
            <person name="Clum A."/>
            <person name="Steindorff A."/>
            <person name="Ohm R.A."/>
            <person name="Martin F."/>
            <person name="Silar P."/>
            <person name="Natvig D.O."/>
            <person name="Lalanne C."/>
            <person name="Gautier V."/>
            <person name="Ament-Velasquez S.L."/>
            <person name="Kruys A."/>
            <person name="Hutchinson M.I."/>
            <person name="Powell A.J."/>
            <person name="Barry K."/>
            <person name="Miller A.N."/>
            <person name="Grigoriev I.V."/>
            <person name="Debuchy R."/>
            <person name="Gladieux P."/>
            <person name="Hiltunen Thoren M."/>
            <person name="Johannesson H."/>
        </authorList>
    </citation>
    <scope>NUCLEOTIDE SEQUENCE</scope>
    <source>
        <strain evidence="3">CBS 892.96</strain>
    </source>
</reference>
<feature type="transmembrane region" description="Helical" evidence="2">
    <location>
        <begin position="101"/>
        <end position="118"/>
    </location>
</feature>
<keyword evidence="4" id="KW-1185">Reference proteome</keyword>
<evidence type="ECO:0000313" key="4">
    <source>
        <dbReference type="Proteomes" id="UP001302321"/>
    </source>
</evidence>
<gene>
    <name evidence="3" type="ORF">QBC36DRAFT_352069</name>
</gene>
<protein>
    <submittedName>
        <fullName evidence="3">Uncharacterized protein</fullName>
    </submittedName>
</protein>
<proteinExistence type="predicted"/>
<keyword evidence="2" id="KW-1133">Transmembrane helix</keyword>